<evidence type="ECO:0000313" key="1">
    <source>
        <dbReference type="EMBL" id="OJX56963.1"/>
    </source>
</evidence>
<proteinExistence type="predicted"/>
<reference evidence="1 2" key="1">
    <citation type="submission" date="2016-09" db="EMBL/GenBank/DDBJ databases">
        <title>Genome-resolved meta-omics ties microbial dynamics to process performance in biotechnology for thiocyanate degradation.</title>
        <authorList>
            <person name="Kantor R.S."/>
            <person name="Huddy R.J."/>
            <person name="Iyer R."/>
            <person name="Thomas B.C."/>
            <person name="Brown C.T."/>
            <person name="Anantharaman K."/>
            <person name="Tringe S."/>
            <person name="Hettich R.L."/>
            <person name="Harrison S.T."/>
            <person name="Banfield J.F."/>
        </authorList>
    </citation>
    <scope>NUCLEOTIDE SEQUENCE [LARGE SCALE GENOMIC DNA]</scope>
    <source>
        <strain evidence="1">59-99</strain>
    </source>
</reference>
<accession>A0A1M3KX58</accession>
<dbReference type="STRING" id="1895771.BGO89_10605"/>
<evidence type="ECO:0008006" key="3">
    <source>
        <dbReference type="Google" id="ProtNLM"/>
    </source>
</evidence>
<dbReference type="Proteomes" id="UP000184233">
    <property type="component" value="Unassembled WGS sequence"/>
</dbReference>
<organism evidence="1 2">
    <name type="scientific">Candidatus Kapaibacterium thiocyanatum</name>
    <dbReference type="NCBI Taxonomy" id="1895771"/>
    <lineage>
        <taxon>Bacteria</taxon>
        <taxon>Pseudomonadati</taxon>
        <taxon>Candidatus Kapaibacteriota</taxon>
        <taxon>Candidatus Kapaibacteriia</taxon>
        <taxon>Candidatus Kapaibacteriales</taxon>
        <taxon>Candidatus Kapaibacteriaceae</taxon>
        <taxon>Candidatus Kapaibacterium</taxon>
    </lineage>
</organism>
<protein>
    <recommendedName>
        <fullName evidence="3">Outer membrane protein beta-barrel domain-containing protein</fullName>
    </recommendedName>
</protein>
<sequence length="259" mass="27864">MKPVIGLLSAICLLVCAGIGSLRAQGFDWQYSARFPSTSPIRFIGAEIASGYTMHSGSLPYLAKDLGFTCCTYENGTGLPLALGITGDYWVAGDWALAGTLGYRAQNASFNAKSDPLPLADGRIFQTEYIYASTLHYAAVSVGARYRLLGTHITVGGGIRGMLLLGTSATHTERILSPDDRYFNGNPPSKEIVHDTRGLPDAQRLMVVPYVQLGYDISISRGVYLSPTLTLGLPLMSVSSDATWRMTDVGIGVRLLRGF</sequence>
<name>A0A1M3KX58_9BACT</name>
<dbReference type="EMBL" id="MKVH01000024">
    <property type="protein sequence ID" value="OJX56963.1"/>
    <property type="molecule type" value="Genomic_DNA"/>
</dbReference>
<gene>
    <name evidence="1" type="ORF">BGO89_10605</name>
</gene>
<dbReference type="AlphaFoldDB" id="A0A1M3KX58"/>
<evidence type="ECO:0000313" key="2">
    <source>
        <dbReference type="Proteomes" id="UP000184233"/>
    </source>
</evidence>
<comment type="caution">
    <text evidence="1">The sequence shown here is derived from an EMBL/GenBank/DDBJ whole genome shotgun (WGS) entry which is preliminary data.</text>
</comment>